<evidence type="ECO:0000256" key="1">
    <source>
        <dbReference type="SAM" id="MobiDB-lite"/>
    </source>
</evidence>
<proteinExistence type="predicted"/>
<evidence type="ECO:0000313" key="3">
    <source>
        <dbReference type="Proteomes" id="UP001497744"/>
    </source>
</evidence>
<accession>A0AAV4LY39</accession>
<dbReference type="RefSeq" id="XP_067717073.1">
    <property type="nucleotide sequence ID" value="XM_067860972.1"/>
</dbReference>
<feature type="compositionally biased region" description="Basic and acidic residues" evidence="1">
    <location>
        <begin position="81"/>
        <end position="92"/>
    </location>
</feature>
<dbReference type="InterPro" id="IPR027973">
    <property type="entry name" value="FSAF1-like"/>
</dbReference>
<keyword evidence="3" id="KW-1185">Reference proteome</keyword>
<dbReference type="EMBL" id="BPLF01000004">
    <property type="protein sequence ID" value="GIX65004.1"/>
    <property type="molecule type" value="Genomic_DNA"/>
</dbReference>
<gene>
    <name evidence="2" type="ORF">BcabD6B2_44390</name>
</gene>
<name>A0AAV4LY39_BABCB</name>
<protein>
    <recommendedName>
        <fullName evidence="4">Nucleolar protein 16</fullName>
    </recommendedName>
</protein>
<dbReference type="Proteomes" id="UP001497744">
    <property type="component" value="Unassembled WGS sequence"/>
</dbReference>
<sequence>MKLRRNRLLRLKSLALYAGRTPAQVKLDRLWGFKPEKVVRQKARRKSRSKVGKDLIIGKDSVEDTFASLEKIEEPASVGFKEAEGEAEDKGTAYRRRPWQPDPEVQKQKRMFKETVKELHNLVYPHLDPIAKRHYDDAKLRALGGKISKNRKMPYKELQQRMRGLKRNVEKNQKLEKELGVKMFSDTMGGTRFAELQKRYAKC</sequence>
<dbReference type="Pfam" id="PF15375">
    <property type="entry name" value="FSAF1"/>
    <property type="match status" value="1"/>
</dbReference>
<evidence type="ECO:0008006" key="4">
    <source>
        <dbReference type="Google" id="ProtNLM"/>
    </source>
</evidence>
<dbReference type="GeneID" id="94196485"/>
<evidence type="ECO:0000313" key="2">
    <source>
        <dbReference type="EMBL" id="GIX65004.1"/>
    </source>
</evidence>
<reference evidence="2 3" key="1">
    <citation type="submission" date="2021-06" db="EMBL/GenBank/DDBJ databases">
        <title>Genome sequence of Babesia caballi.</title>
        <authorList>
            <person name="Yamagishi J."/>
            <person name="Kidaka T."/>
            <person name="Ochi A."/>
        </authorList>
    </citation>
    <scope>NUCLEOTIDE SEQUENCE [LARGE SCALE GENOMIC DNA]</scope>
    <source>
        <strain evidence="2">USDA-D6B2</strain>
    </source>
</reference>
<comment type="caution">
    <text evidence="2">The sequence shown here is derived from an EMBL/GenBank/DDBJ whole genome shotgun (WGS) entry which is preliminary data.</text>
</comment>
<feature type="region of interest" description="Disordered" evidence="1">
    <location>
        <begin position="80"/>
        <end position="104"/>
    </location>
</feature>
<dbReference type="AlphaFoldDB" id="A0AAV4LY39"/>
<organism evidence="2 3">
    <name type="scientific">Babesia caballi</name>
    <dbReference type="NCBI Taxonomy" id="5871"/>
    <lineage>
        <taxon>Eukaryota</taxon>
        <taxon>Sar</taxon>
        <taxon>Alveolata</taxon>
        <taxon>Apicomplexa</taxon>
        <taxon>Aconoidasida</taxon>
        <taxon>Piroplasmida</taxon>
        <taxon>Babesiidae</taxon>
        <taxon>Babesia</taxon>
    </lineage>
</organism>